<keyword evidence="11" id="KW-1185">Reference proteome</keyword>
<dbReference type="GO" id="GO:0008168">
    <property type="term" value="F:methyltransferase activity"/>
    <property type="evidence" value="ECO:0007669"/>
    <property type="project" value="UniProtKB-KW"/>
</dbReference>
<evidence type="ECO:0000259" key="8">
    <source>
        <dbReference type="Pfam" id="PF20467"/>
    </source>
</evidence>
<dbReference type="PRINTS" id="PR00507">
    <property type="entry name" value="N12N6MTFRASE"/>
</dbReference>
<dbReference type="InterPro" id="IPR046820">
    <property type="entry name" value="MmeI_TRD"/>
</dbReference>
<dbReference type="SUPFAM" id="SSF53335">
    <property type="entry name" value="S-adenosyl-L-methionine-dependent methyltransferases"/>
    <property type="match status" value="1"/>
</dbReference>
<evidence type="ECO:0000313" key="10">
    <source>
        <dbReference type="EMBL" id="WML90777.1"/>
    </source>
</evidence>
<dbReference type="Pfam" id="PF20464">
    <property type="entry name" value="MmeI_N"/>
    <property type="match status" value="1"/>
</dbReference>
<dbReference type="InterPro" id="IPR002052">
    <property type="entry name" value="DNA_methylase_N6_adenine_CS"/>
</dbReference>
<feature type="domain" description="MmeI-like DNA-methyltransferase" evidence="9">
    <location>
        <begin position="317"/>
        <end position="578"/>
    </location>
</feature>
<evidence type="ECO:0000313" key="11">
    <source>
        <dbReference type="Proteomes" id="UP001236657"/>
    </source>
</evidence>
<comment type="catalytic activity">
    <reaction evidence="4">
        <text>a 2'-deoxyadenosine in DNA + S-adenosyl-L-methionine = an N(6)-methyl-2'-deoxyadenosine in DNA + S-adenosyl-L-homocysteine + H(+)</text>
        <dbReference type="Rhea" id="RHEA:15197"/>
        <dbReference type="Rhea" id="RHEA-COMP:12418"/>
        <dbReference type="Rhea" id="RHEA-COMP:12419"/>
        <dbReference type="ChEBI" id="CHEBI:15378"/>
        <dbReference type="ChEBI" id="CHEBI:57856"/>
        <dbReference type="ChEBI" id="CHEBI:59789"/>
        <dbReference type="ChEBI" id="CHEBI:90615"/>
        <dbReference type="ChEBI" id="CHEBI:90616"/>
        <dbReference type="EC" id="2.1.1.72"/>
    </reaction>
</comment>
<sequence length="883" mass="101287">MNIDALEQTLQTLVAKPDPEAFLYDLLLAYDLPKASITRLQKGDYNLEKKRSNVVLWKQKLYYRYERHLDLHALIDAVKQDATIARHSPRFLILTDLQHLVAVDTKTQDTLDIALADLPKYFDFFLPWAGMEKQQFQSENPADVKAAERMGRLYDLIQQDNRAFERHALNIFLSRLLFCFFAEDTGIFGDNQFTNAVGSHTAEDGSDLAGYLQKLFRVLALRGRGDFPAFLQAFPYVNGGLFAEDFPVPQFSVKSRKLILECGALNWKAINPDIFGSMIQAVVHDEQRSHMGMHYTSVVNIMKVMEPLFLNELQEELEKAAGNEGKLVKLLDRLYHLRIFDPACGSGNFLIIAYKELCKLEIAIFRELQALNTKWKTAKSGIRLTQFYGIELDDFAHETAKLSLWLAEHQMNMAFREVFGDAKPTLPLQSGGNIVCGNATRLNWETVCPKTPTHETYILGNPPYVGFQNQDDSQKEEIISIFHGFNNFKRLDYVSCWFKKSTDYIIGHIGSFSFVSTNSICQGEQVELLWTYILSKKVEIFFAYQQFEWGNNAKYNAKVTCVIVGVKNTDEIKSKLIYSGESKKKVKNINPYLIDADNIIISPRKKSLSNISKMSIGNVPLDGNNLILNEFEKNEFLSSHANASKFLKKYMGASDFMNSSPRYCIWVLDEQKNEALSIDFIAARAKKVKNFRENGGVVARQYTGISYRFRTQPHQEVQSIIFPKTTSSRREYVPVGYLDENTIISEKALAAYDAESCLFAMLSSKMHMVWLATTSSRMRNDFQYSVQLTYNTFPFPDISAKQKEKLEDHVFRVLDEREKHPEKTMAQLYDPDKMPAALRQAHHDMDIAIEQCYRAKPFTTDEERLEYLFTLYEAMIAAEKKRG</sequence>
<evidence type="ECO:0000256" key="1">
    <source>
        <dbReference type="ARBA" id="ARBA00011900"/>
    </source>
</evidence>
<dbReference type="Pfam" id="PF20467">
    <property type="entry name" value="MmeI_C"/>
    <property type="match status" value="1"/>
</dbReference>
<reference evidence="10 11" key="1">
    <citation type="submission" date="2023-08" db="EMBL/GenBank/DDBJ databases">
        <title>New molecular markers tilS and rpoB for phylogenetic and monitoring studies of the genus Thiothrix biodiversity.</title>
        <authorList>
            <person name="Ravin N.V."/>
            <person name="Smolyakov D."/>
            <person name="Markov N.D."/>
            <person name="Beletsky A.V."/>
            <person name="Mardanov A.V."/>
            <person name="Rudenko T.S."/>
            <person name="Grabovich M.Y."/>
        </authorList>
    </citation>
    <scope>NUCLEOTIDE SEQUENCE [LARGE SCALE GENOMIC DNA]</scope>
    <source>
        <strain evidence="10 11">MK1</strain>
    </source>
</reference>
<dbReference type="InterPro" id="IPR029063">
    <property type="entry name" value="SAM-dependent_MTases_sf"/>
</dbReference>
<dbReference type="Pfam" id="PF20465">
    <property type="entry name" value="MmeI_hel"/>
    <property type="match status" value="1"/>
</dbReference>
<dbReference type="PANTHER" id="PTHR33841:SF1">
    <property type="entry name" value="DNA METHYLTRANSFERASE A"/>
    <property type="match status" value="1"/>
</dbReference>
<evidence type="ECO:0000256" key="4">
    <source>
        <dbReference type="ARBA" id="ARBA00047942"/>
    </source>
</evidence>
<protein>
    <recommendedName>
        <fullName evidence="1">site-specific DNA-methyltransferase (adenine-specific)</fullName>
        <ecNumber evidence="1">2.1.1.72</ecNumber>
    </recommendedName>
</protein>
<evidence type="ECO:0000259" key="5">
    <source>
        <dbReference type="Pfam" id="PF20464"/>
    </source>
</evidence>
<dbReference type="InterPro" id="IPR046819">
    <property type="entry name" value="MmeI_hel"/>
</dbReference>
<organism evidence="10 11">
    <name type="scientific">Thiothrix lacustris</name>
    <dbReference type="NCBI Taxonomy" id="525917"/>
    <lineage>
        <taxon>Bacteria</taxon>
        <taxon>Pseudomonadati</taxon>
        <taxon>Pseudomonadota</taxon>
        <taxon>Gammaproteobacteria</taxon>
        <taxon>Thiotrichales</taxon>
        <taxon>Thiotrichaceae</taxon>
        <taxon>Thiothrix</taxon>
    </lineage>
</organism>
<dbReference type="Pfam" id="PF20473">
    <property type="entry name" value="MmeI_Mtase"/>
    <property type="match status" value="1"/>
</dbReference>
<dbReference type="Gene3D" id="3.40.50.150">
    <property type="entry name" value="Vaccinia Virus protein VP39"/>
    <property type="match status" value="1"/>
</dbReference>
<keyword evidence="3" id="KW-0808">Transferase</keyword>
<dbReference type="PROSITE" id="PS00092">
    <property type="entry name" value="N6_MTASE"/>
    <property type="match status" value="1"/>
</dbReference>
<evidence type="ECO:0000256" key="3">
    <source>
        <dbReference type="ARBA" id="ARBA00022679"/>
    </source>
</evidence>
<feature type="domain" description="MmeI-like C-terminal" evidence="8">
    <location>
        <begin position="799"/>
        <end position="875"/>
    </location>
</feature>
<dbReference type="PANTHER" id="PTHR33841">
    <property type="entry name" value="DNA METHYLTRANSFERASE YEEA-RELATED"/>
    <property type="match status" value="1"/>
</dbReference>
<dbReference type="InterPro" id="IPR050953">
    <property type="entry name" value="N4_N6_ade-DNA_methylase"/>
</dbReference>
<proteinExistence type="predicted"/>
<evidence type="ECO:0000256" key="2">
    <source>
        <dbReference type="ARBA" id="ARBA00022603"/>
    </source>
</evidence>
<dbReference type="InterPro" id="IPR046817">
    <property type="entry name" value="MmeI_N"/>
</dbReference>
<dbReference type="GO" id="GO:0032259">
    <property type="term" value="P:methylation"/>
    <property type="evidence" value="ECO:0007669"/>
    <property type="project" value="UniProtKB-KW"/>
</dbReference>
<name>A0ABY9MQB1_9GAMM</name>
<dbReference type="Proteomes" id="UP001236657">
    <property type="component" value="Chromosome"/>
</dbReference>
<dbReference type="EMBL" id="CP133218">
    <property type="protein sequence ID" value="WML90777.1"/>
    <property type="molecule type" value="Genomic_DNA"/>
</dbReference>
<evidence type="ECO:0000259" key="7">
    <source>
        <dbReference type="Pfam" id="PF20466"/>
    </source>
</evidence>
<feature type="domain" description="MmeI-like helicase spacer" evidence="6">
    <location>
        <begin position="167"/>
        <end position="242"/>
    </location>
</feature>
<feature type="domain" description="MmeI-like target recognition" evidence="7">
    <location>
        <begin position="596"/>
        <end position="798"/>
    </location>
</feature>
<feature type="domain" description="MmeI-like N-terminal" evidence="5">
    <location>
        <begin position="1"/>
        <end position="159"/>
    </location>
</feature>
<dbReference type="Pfam" id="PF20466">
    <property type="entry name" value="MmeI_TRD"/>
    <property type="match status" value="1"/>
</dbReference>
<accession>A0ABY9MQB1</accession>
<gene>
    <name evidence="10" type="ORF">RCF98_00135</name>
</gene>
<dbReference type="EC" id="2.1.1.72" evidence="1"/>
<evidence type="ECO:0000259" key="6">
    <source>
        <dbReference type="Pfam" id="PF20465"/>
    </source>
</evidence>
<dbReference type="RefSeq" id="WP_308895336.1">
    <property type="nucleotide sequence ID" value="NZ_CP133218.1"/>
</dbReference>
<dbReference type="InterPro" id="IPR046818">
    <property type="entry name" value="MmeI_C"/>
</dbReference>
<evidence type="ECO:0000259" key="9">
    <source>
        <dbReference type="Pfam" id="PF20473"/>
    </source>
</evidence>
<keyword evidence="2 10" id="KW-0489">Methyltransferase</keyword>
<dbReference type="InterPro" id="IPR046816">
    <property type="entry name" value="MmeI_Mtase"/>
</dbReference>